<feature type="compositionally biased region" description="Polar residues" evidence="2">
    <location>
        <begin position="178"/>
        <end position="202"/>
    </location>
</feature>
<dbReference type="Proteomes" id="UP000683417">
    <property type="component" value="Unassembled WGS sequence"/>
</dbReference>
<comment type="caution">
    <text evidence="3">The sequence shown here is derived from an EMBL/GenBank/DDBJ whole genome shotgun (WGS) entry which is preliminary data.</text>
</comment>
<evidence type="ECO:0000313" key="4">
    <source>
        <dbReference type="Proteomes" id="UP000683417"/>
    </source>
</evidence>
<evidence type="ECO:0000256" key="2">
    <source>
        <dbReference type="SAM" id="MobiDB-lite"/>
    </source>
</evidence>
<dbReference type="PANTHER" id="PTHR39610:SF2">
    <property type="entry name" value="BZIP DOMAIN-CONTAINING PROTEIN"/>
    <property type="match status" value="1"/>
</dbReference>
<proteinExistence type="predicted"/>
<protein>
    <submittedName>
        <fullName evidence="3">BgTH12-04095</fullName>
    </submittedName>
</protein>
<sequence>MSPDLNTFAASTEESICHPARNLTITDAGDHGALDGRGSSPRSTSTSLQAAAAVNAGLQHEDSGHFSLDSSTRNKEPSISLTNRRRSAIMANLQLNDPTIPAPGEMISEDSLFPNSQTTTSPTFLPRSFHGERVPSLGQIHQSIEEEQEAQVNRLLQMISSQQQHLRQLQENRIHSSSIAPHEQANNSSEYSVTIPSTSSPFPNLRSPALSLPRSPMDHYRTDFRHRIPASQQESVSPRLRSISNSREREKSWVLGCRDENAFYQAETQIMIRENQMLRQRIKELERQLHDVGLNSLSHEPTTPSQLLISESTLENSAQGTPEENAMILTQ</sequence>
<feature type="region of interest" description="Disordered" evidence="2">
    <location>
        <begin position="26"/>
        <end position="57"/>
    </location>
</feature>
<feature type="region of interest" description="Disordered" evidence="2">
    <location>
        <begin position="178"/>
        <end position="215"/>
    </location>
</feature>
<dbReference type="EMBL" id="CAJHIT010000002">
    <property type="protein sequence ID" value="CAD6499990.1"/>
    <property type="molecule type" value="Genomic_DNA"/>
</dbReference>
<dbReference type="PANTHER" id="PTHR39610">
    <property type="entry name" value="BZIP DOMAIN-CONTAINING PROTEIN-RELATED"/>
    <property type="match status" value="1"/>
</dbReference>
<name>A0A9W4CWB5_BLUGR</name>
<reference evidence="3" key="1">
    <citation type="submission" date="2020-10" db="EMBL/GenBank/DDBJ databases">
        <authorList>
            <person name="Muller C M."/>
        </authorList>
    </citation>
    <scope>NUCLEOTIDE SEQUENCE</scope>
    <source>
        <strain evidence="3">THUN-12</strain>
    </source>
</reference>
<evidence type="ECO:0000313" key="3">
    <source>
        <dbReference type="EMBL" id="CAD6499990.1"/>
    </source>
</evidence>
<evidence type="ECO:0000256" key="1">
    <source>
        <dbReference type="SAM" id="Coils"/>
    </source>
</evidence>
<accession>A0A9W4CWB5</accession>
<dbReference type="AlphaFoldDB" id="A0A9W4CWB5"/>
<feature type="region of interest" description="Disordered" evidence="2">
    <location>
        <begin position="62"/>
        <end position="81"/>
    </location>
</feature>
<gene>
    <name evidence="3" type="ORF">BGTH12_LOCUS1348</name>
</gene>
<organism evidence="3 4">
    <name type="scientific">Blumeria graminis f. sp. triticale</name>
    <dbReference type="NCBI Taxonomy" id="1689686"/>
    <lineage>
        <taxon>Eukaryota</taxon>
        <taxon>Fungi</taxon>
        <taxon>Dikarya</taxon>
        <taxon>Ascomycota</taxon>
        <taxon>Pezizomycotina</taxon>
        <taxon>Leotiomycetes</taxon>
        <taxon>Erysiphales</taxon>
        <taxon>Erysiphaceae</taxon>
        <taxon>Blumeria</taxon>
    </lineage>
</organism>
<feature type="compositionally biased region" description="Low complexity" evidence="2">
    <location>
        <begin position="36"/>
        <end position="47"/>
    </location>
</feature>
<keyword evidence="1" id="KW-0175">Coiled coil</keyword>
<feature type="coiled-coil region" evidence="1">
    <location>
        <begin position="268"/>
        <end position="295"/>
    </location>
</feature>